<dbReference type="EMBL" id="BNCO01000025">
    <property type="protein sequence ID" value="GIL56697.1"/>
    <property type="molecule type" value="Genomic_DNA"/>
</dbReference>
<feature type="compositionally biased region" description="Gly residues" evidence="1">
    <location>
        <begin position="605"/>
        <end position="615"/>
    </location>
</feature>
<feature type="compositionally biased region" description="Polar residues" evidence="1">
    <location>
        <begin position="1122"/>
        <end position="1131"/>
    </location>
</feature>
<feature type="chain" id="PRO_5035268432" description="Guanylate cyclase domain-containing protein" evidence="3">
    <location>
        <begin position="19"/>
        <end position="1792"/>
    </location>
</feature>
<feature type="signal peptide" evidence="3">
    <location>
        <begin position="1"/>
        <end position="18"/>
    </location>
</feature>
<feature type="region of interest" description="Disordered" evidence="1">
    <location>
        <begin position="597"/>
        <end position="620"/>
    </location>
</feature>
<dbReference type="Proteomes" id="UP000747399">
    <property type="component" value="Unassembled WGS sequence"/>
</dbReference>
<accession>A0A8J4B954</accession>
<evidence type="ECO:0000256" key="2">
    <source>
        <dbReference type="SAM" id="Phobius"/>
    </source>
</evidence>
<dbReference type="InterPro" id="IPR050697">
    <property type="entry name" value="Adenylyl/Guanylyl_Cyclase_3/4"/>
</dbReference>
<sequence>MDKFWLILFLFLLSQVSTLLQSQHVLAAEIDDRTRLLSEAPLEGADESGFVTVNRTCVQRYIGPVASRCNNVDLKTKGETSSQLRVALSSMIHACVQFSDDPGVRRLRVLAGSARLFAELYRLGSNFSAASGIPLYFNYSTRLGSSGAIVRAALARNSIVDTPDPSGGADAFILAPSYMPSFDQAGKLLDLSQLVAGDMQLKWFQIKKFMREQMLVYSNKVVAIPVTSSPVFLFYHAPTFQRDGLEVPLTWDAVLTLADKYNGKDINGDGISDFGICMTPPNCQVDGIILQWIFATFVQTHGSSYGLYLDALTLKNLINSTAMAEALIVLRRLRGAGPRVGDCTTFEDQYYLQGRCLMSISATTTFKSAYVSDAPPAYVAMRGKMGTARFPGSTRVLDRDTDQLVPCDTTRCPYATAEAPDQDGILRPVNQPTPTNNVVVMINAQSPPKYQFYAYSLFSYLSSPDVLGATGAALLLDPRLESSPLRDGDLIPEARAQWVAAGYDPVDMALFFNACRAAMDDTNQIFEAKFPGNNNITSALSMAAVIYANASIANPPPVATVITRVATTMNAVVEQQGGLNAFAPIYRQTLNFVPPAPPQSPAFGGSSGGGSGGDGGSREVVEVPSGLSHAAIVAIAVAVPCAFTVLLAVAVWAFWARRSWHNRRKGFATAPGPGPDTTLLVTDIQSSTSLWEHLDQEVMSTALSLHNSIMRKNIAAFSGYESATEGDSFIVAFNNPTDALLCAVAAQQALLDGPWPLGMLLYQTLPGLEGDDDPLLPVATISQSKQQQQQQLQAQQQQQQLMMMQLEGSSTRSPFASRPNPWSTSSLMARIRRAAGAGSSKTCHSFPASASPISLAPLSAYGMSTTLTPAAAPGLAPSFGRLPDAASEPYLALPAAEAGTDQAAAFGATGGTATAAVAAIPVPEGRQAGVSGLPGSYGGDDMISREAASLRYNVVSGGSGEGEDDGRGFGDRVGVSNSGSGSCYENTCSDIPLPPPTPRSIREPASMDQAGGAVIRDDESDEEETIGPLIRPSRAASDLPYAVRPSDLGHSTAGTVVKPNGGAQGSVSSITDLWPSTVTLAASILASVRLIKGRAALTHAFTAPTSANTLDVDSDLTPLPSRLNQSHSRVQPSVPLQLGASDLSGRRQPAAPSLEALAPAGSFQLPVAQRPPSAVASAASGSLSGAAAGGATPLFRGLRVRMGMWTGIPNAADVNMNTTNRRTQYSGEAIVYAKLVSDTVHGGMVVLAECSRRRLDPEAIRASRVHLIYGGQHMLAGSNDAPPTPMHLYTCYSQALLPRAVVVRPMRTLAELRPGMLAAPVGHGVVVEFRVVGVSTLLAWDRQVAEASLELLHAAAVKLLPASGSGAAGGAAATHIVAGVESLLDLPVITTGSGNAAALAGGGGVGGTMIVVFGDPDGAVAWAAALRRAAKEVHWPSELLEHALAEEVWALAPSNATFGKYVPEVAASADISNRLGVNNNNSAFEVGANAIARAVLAASRPSNIKPPEGNYDANSKAQEAPPAGRGNAAGGGSGGAAEATAAVAVARAGVDTAWGMVSTELRMSAGAGSVAVATVAASGSPAGTDGNTAVRLAAGLQGVPSYSTRAPDAAVRMGVTEMTMTPATPPAFTAVPPGSSELKRVPFKAGLGCDQPHDQAPAPSSCEHATQDSETGARALSLNPRPPGGAIGIDSDEVAAGAERRGLGLGGTGGDALSMRLLFRGLRLRWGIAAGPLKGWLAAGDVSGQVSYKGKAFAQAAKLASKAKSGQICATMDFARALPTFLFDELTVIEKA</sequence>
<keyword evidence="2" id="KW-1133">Transmembrane helix</keyword>
<keyword evidence="2" id="KW-0472">Membrane</keyword>
<dbReference type="PROSITE" id="PS50125">
    <property type="entry name" value="GUANYLATE_CYCLASE_2"/>
    <property type="match status" value="1"/>
</dbReference>
<dbReference type="SUPFAM" id="SSF53850">
    <property type="entry name" value="Periplasmic binding protein-like II"/>
    <property type="match status" value="1"/>
</dbReference>
<feature type="compositionally biased region" description="Polar residues" evidence="1">
    <location>
        <begin position="979"/>
        <end position="989"/>
    </location>
</feature>
<evidence type="ECO:0000256" key="1">
    <source>
        <dbReference type="SAM" id="MobiDB-lite"/>
    </source>
</evidence>
<name>A0A8J4B954_9CHLO</name>
<dbReference type="PANTHER" id="PTHR43081:SF1">
    <property type="entry name" value="ADENYLATE CYCLASE, TERMINAL-DIFFERENTIATION SPECIFIC"/>
    <property type="match status" value="1"/>
</dbReference>
<evidence type="ECO:0000313" key="6">
    <source>
        <dbReference type="Proteomes" id="UP000747399"/>
    </source>
</evidence>
<dbReference type="Gene3D" id="3.30.70.1230">
    <property type="entry name" value="Nucleotide cyclase"/>
    <property type="match status" value="4"/>
</dbReference>
<dbReference type="InterPro" id="IPR006059">
    <property type="entry name" value="SBP"/>
</dbReference>
<dbReference type="PANTHER" id="PTHR43081">
    <property type="entry name" value="ADENYLATE CYCLASE, TERMINAL-DIFFERENTIATION SPECIFIC-RELATED"/>
    <property type="match status" value="1"/>
</dbReference>
<feature type="region of interest" description="Disordered" evidence="1">
    <location>
        <begin position="979"/>
        <end position="1062"/>
    </location>
</feature>
<dbReference type="GO" id="GO:0009190">
    <property type="term" value="P:cyclic nucleotide biosynthetic process"/>
    <property type="evidence" value="ECO:0007669"/>
    <property type="project" value="InterPro"/>
</dbReference>
<feature type="region of interest" description="Disordered" evidence="1">
    <location>
        <begin position="1649"/>
        <end position="1690"/>
    </location>
</feature>
<evidence type="ECO:0000259" key="4">
    <source>
        <dbReference type="PROSITE" id="PS50125"/>
    </source>
</evidence>
<keyword evidence="3" id="KW-0732">Signal</keyword>
<evidence type="ECO:0000313" key="5">
    <source>
        <dbReference type="EMBL" id="GIL56697.1"/>
    </source>
</evidence>
<reference evidence="5" key="1">
    <citation type="journal article" date="2021" name="Proc. Natl. Acad. Sci. U.S.A.">
        <title>Three genomes in the algal genus Volvox reveal the fate of a haploid sex-determining region after a transition to homothallism.</title>
        <authorList>
            <person name="Yamamoto K."/>
            <person name="Hamaji T."/>
            <person name="Kawai-Toyooka H."/>
            <person name="Matsuzaki R."/>
            <person name="Takahashi F."/>
            <person name="Nishimura Y."/>
            <person name="Kawachi M."/>
            <person name="Noguchi H."/>
            <person name="Minakuchi Y."/>
            <person name="Umen J.G."/>
            <person name="Toyoda A."/>
            <person name="Nozaki H."/>
        </authorList>
    </citation>
    <scope>NUCLEOTIDE SEQUENCE</scope>
    <source>
        <strain evidence="5">NIES-3780</strain>
    </source>
</reference>
<feature type="transmembrane region" description="Helical" evidence="2">
    <location>
        <begin position="630"/>
        <end position="655"/>
    </location>
</feature>
<dbReference type="InterPro" id="IPR029787">
    <property type="entry name" value="Nucleotide_cyclase"/>
</dbReference>
<proteinExistence type="predicted"/>
<dbReference type="InterPro" id="IPR001054">
    <property type="entry name" value="A/G_cyclase"/>
</dbReference>
<dbReference type="Gene3D" id="3.40.190.10">
    <property type="entry name" value="Periplasmic binding protein-like II"/>
    <property type="match status" value="1"/>
</dbReference>
<feature type="domain" description="Guanylate cyclase" evidence="4">
    <location>
        <begin position="678"/>
        <end position="738"/>
    </location>
</feature>
<feature type="region of interest" description="Disordered" evidence="1">
    <location>
        <begin position="1502"/>
        <end position="1535"/>
    </location>
</feature>
<dbReference type="GO" id="GO:0035556">
    <property type="term" value="P:intracellular signal transduction"/>
    <property type="evidence" value="ECO:0007669"/>
    <property type="project" value="InterPro"/>
</dbReference>
<protein>
    <recommendedName>
        <fullName evidence="4">Guanylate cyclase domain-containing protein</fullName>
    </recommendedName>
</protein>
<comment type="caution">
    <text evidence="5">The sequence shown here is derived from an EMBL/GenBank/DDBJ whole genome shotgun (WGS) entry which is preliminary data.</text>
</comment>
<dbReference type="SUPFAM" id="SSF55073">
    <property type="entry name" value="Nucleotide cyclase"/>
    <property type="match status" value="2"/>
</dbReference>
<keyword evidence="6" id="KW-1185">Reference proteome</keyword>
<feature type="region of interest" description="Disordered" evidence="1">
    <location>
        <begin position="1118"/>
        <end position="1150"/>
    </location>
</feature>
<keyword evidence="2" id="KW-0812">Transmembrane</keyword>
<gene>
    <name evidence="5" type="ORF">Vafri_11999</name>
</gene>
<dbReference type="Pfam" id="PF01547">
    <property type="entry name" value="SBP_bac_1"/>
    <property type="match status" value="1"/>
</dbReference>
<organism evidence="5 6">
    <name type="scientific">Volvox africanus</name>
    <dbReference type="NCBI Taxonomy" id="51714"/>
    <lineage>
        <taxon>Eukaryota</taxon>
        <taxon>Viridiplantae</taxon>
        <taxon>Chlorophyta</taxon>
        <taxon>core chlorophytes</taxon>
        <taxon>Chlorophyceae</taxon>
        <taxon>CS clade</taxon>
        <taxon>Chlamydomonadales</taxon>
        <taxon>Volvocaceae</taxon>
        <taxon>Volvox</taxon>
    </lineage>
</organism>
<evidence type="ECO:0000256" key="3">
    <source>
        <dbReference type="SAM" id="SignalP"/>
    </source>
</evidence>